<dbReference type="Proteomes" id="UP000245320">
    <property type="component" value="Chromosome 6"/>
</dbReference>
<dbReference type="RefSeq" id="XP_033714495.1">
    <property type="nucleotide sequence ID" value="XM_033858604.1"/>
</dbReference>
<evidence type="ECO:0000313" key="4">
    <source>
        <dbReference type="RefSeq" id="XP_033714495.1"/>
    </source>
</evidence>
<evidence type="ECO:0000313" key="2">
    <source>
        <dbReference type="RefSeq" id="XP_019804841.2"/>
    </source>
</evidence>
<accession>A0A2U4CHC8</accession>
<evidence type="ECO:0000313" key="5">
    <source>
        <dbReference type="RefSeq" id="XP_033714497.1"/>
    </source>
</evidence>
<dbReference type="RefSeq" id="XP_019804841.2">
    <property type="nucleotide sequence ID" value="XM_019949282.2"/>
</dbReference>
<dbReference type="RefSeq" id="XP_033714497.1">
    <property type="nucleotide sequence ID" value="XM_033858606.1"/>
</dbReference>
<dbReference type="RefSeq" id="XP_019804842.2">
    <property type="nucleotide sequence ID" value="XM_019949283.2"/>
</dbReference>
<reference evidence="2 3" key="1">
    <citation type="submission" date="2025-04" db="UniProtKB">
        <authorList>
            <consortium name="RefSeq"/>
        </authorList>
    </citation>
    <scope>IDENTIFICATION</scope>
    <source>
        <tissue evidence="2 3">Spleen</tissue>
    </source>
</reference>
<dbReference type="RefSeq" id="XP_033714499.1">
    <property type="nucleotide sequence ID" value="XM_033858608.1"/>
</dbReference>
<evidence type="ECO:0000313" key="7">
    <source>
        <dbReference type="RefSeq" id="XP_033714499.1"/>
    </source>
</evidence>
<dbReference type="RefSeq" id="XP_073662714.1">
    <property type="nucleotide sequence ID" value="XM_073806613.1"/>
</dbReference>
<evidence type="ECO:0000313" key="6">
    <source>
        <dbReference type="RefSeq" id="XP_033714498.1"/>
    </source>
</evidence>
<dbReference type="RefSeq" id="XP_033714498.1">
    <property type="nucleotide sequence ID" value="XM_033858607.1"/>
</dbReference>
<protein>
    <submittedName>
        <fullName evidence="2 3">Uncharacterized protein LOC109552438</fullName>
    </submittedName>
</protein>
<dbReference type="RefSeq" id="XP_073662711.1">
    <property type="nucleotide sequence ID" value="XM_073806610.1"/>
</dbReference>
<keyword evidence="1" id="KW-1185">Reference proteome</keyword>
<evidence type="ECO:0000313" key="8">
    <source>
        <dbReference type="RefSeq" id="XP_033714500.1"/>
    </source>
</evidence>
<dbReference type="RefSeq" id="XP_073662710.1">
    <property type="nucleotide sequence ID" value="XM_073806609.1"/>
</dbReference>
<evidence type="ECO:0000313" key="1">
    <source>
        <dbReference type="Proteomes" id="UP000245320"/>
    </source>
</evidence>
<dbReference type="GeneID" id="109552438"/>
<organism evidence="1 3">
    <name type="scientific">Tursiops truncatus</name>
    <name type="common">Atlantic bottle-nosed dolphin</name>
    <name type="synonym">Delphinus truncatus</name>
    <dbReference type="NCBI Taxonomy" id="9739"/>
    <lineage>
        <taxon>Eukaryota</taxon>
        <taxon>Metazoa</taxon>
        <taxon>Chordata</taxon>
        <taxon>Craniata</taxon>
        <taxon>Vertebrata</taxon>
        <taxon>Euteleostomi</taxon>
        <taxon>Mammalia</taxon>
        <taxon>Eutheria</taxon>
        <taxon>Laurasiatheria</taxon>
        <taxon>Artiodactyla</taxon>
        <taxon>Whippomorpha</taxon>
        <taxon>Cetacea</taxon>
        <taxon>Odontoceti</taxon>
        <taxon>Delphinidae</taxon>
        <taxon>Tursiops</taxon>
    </lineage>
</organism>
<dbReference type="RefSeq" id="XP_073662712.1">
    <property type="nucleotide sequence ID" value="XM_073806611.1"/>
</dbReference>
<dbReference type="AlphaFoldDB" id="A0A2U4CHC8"/>
<sequence length="306" mass="33051">MPASSPPPTPQLFALSSQVSPEMAPGEATSDPWVISSTCPASGLHLTSCLPPVSSGSPPSGCFYSSYFLTTLPLPPVLNVGAHGPRSLGELSHHDHRGDVQTCTPALASLLTHRANRLLVSWCLRWDTLLAPQTQHIRIGAPNETSSWAAHLGDITISLQPGVKSEHPVDASLFSCVLHSCCERGTGSYHFYLLQTTVPFQVLTRMPPAFDSPGGLRCPFSCGPSGAYTGTVEKWKEKKRKEKRKEKKKKKWTGSLEDHLGGAWRTNSQSYSEFLGAIAAGRHPLWPQVSSASCACARVPQTRCVL</sequence>
<dbReference type="RefSeq" id="XP_033714500.1">
    <property type="nucleotide sequence ID" value="XM_033858609.1"/>
</dbReference>
<name>A0A2U4CHC8_TURTR</name>
<evidence type="ECO:0000313" key="3">
    <source>
        <dbReference type="RefSeq" id="XP_019804842.2"/>
    </source>
</evidence>
<gene>
    <name evidence="2 3 4 5 6 7 8" type="primary">LOC109552438</name>
</gene>
<proteinExistence type="predicted"/>